<dbReference type="InterPro" id="IPR008422">
    <property type="entry name" value="KN_HD"/>
</dbReference>
<feature type="domain" description="Homeobox" evidence="10">
    <location>
        <begin position="449"/>
        <end position="512"/>
    </location>
</feature>
<feature type="region of interest" description="Disordered" evidence="9">
    <location>
        <begin position="290"/>
        <end position="320"/>
    </location>
</feature>
<evidence type="ECO:0000256" key="3">
    <source>
        <dbReference type="ARBA" id="ARBA00023015"/>
    </source>
</evidence>
<keyword evidence="4 8" id="KW-0238">DNA-binding</keyword>
<evidence type="ECO:0000256" key="6">
    <source>
        <dbReference type="ARBA" id="ARBA00023163"/>
    </source>
</evidence>
<name>A0AA38YQB8_VITRO</name>
<feature type="compositionally biased region" description="Polar residues" evidence="9">
    <location>
        <begin position="537"/>
        <end position="578"/>
    </location>
</feature>
<dbReference type="AlphaFoldDB" id="A0AA38YQB8"/>
<keyword evidence="12" id="KW-1185">Reference proteome</keyword>
<feature type="region of interest" description="Disordered" evidence="9">
    <location>
        <begin position="520"/>
        <end position="578"/>
    </location>
</feature>
<dbReference type="PROSITE" id="PS50071">
    <property type="entry name" value="HOMEOBOX_2"/>
    <property type="match status" value="1"/>
</dbReference>
<dbReference type="InterPro" id="IPR009057">
    <property type="entry name" value="Homeodomain-like_sf"/>
</dbReference>
<dbReference type="Proteomes" id="UP001168098">
    <property type="component" value="Unassembled WGS sequence"/>
</dbReference>
<evidence type="ECO:0000256" key="8">
    <source>
        <dbReference type="PROSITE-ProRule" id="PRU00108"/>
    </source>
</evidence>
<dbReference type="FunFam" id="1.10.10.60:FF:000083">
    <property type="entry name" value="BEL1-like homeodomain protein 4"/>
    <property type="match status" value="1"/>
</dbReference>
<accession>A0AA38YQB8</accession>
<dbReference type="PANTHER" id="PTHR11850">
    <property type="entry name" value="HOMEOBOX PROTEIN TRANSCRIPTION FACTORS"/>
    <property type="match status" value="1"/>
</dbReference>
<dbReference type="GO" id="GO:0003677">
    <property type="term" value="F:DNA binding"/>
    <property type="evidence" value="ECO:0007669"/>
    <property type="project" value="UniProtKB-UniRule"/>
</dbReference>
<proteinExistence type="inferred from homology"/>
<evidence type="ECO:0000256" key="9">
    <source>
        <dbReference type="SAM" id="MobiDB-lite"/>
    </source>
</evidence>
<sequence>MSQSFHQSIFSFSNGYERSKYQEQHQPLQHVEEQVSGELPVYEPGGMLSEMFSFPPGPTVATEILENQISSNYRWPSQPTAANDCNNIARNQHFSRINADLANPMQLSLMNPPAKPSSPTDTSSSLHMLLPNSSNSHLQGFQHGGAMSGVSGLGSSEVPSVNFNWVPGRAAGVDGTSKIGGVMESQGLSLSLSSSLQQLEAAKAEELRLGNGGIFFCNQGVGASSNFYASKTLGTNQQPLQLQGIVDPSRQVYVGYESSLGNLNILRNSKYAKAAQELLEEFCSVGREHYKNQRRGKHSINPNSDPGGGGGAAASGSSSSVKDLAPLSAADKIEHQRRKIKLLSMLDEVDSRYNHYCEQIQVVVNSFDSKMGFGAANPYTTLARKAMSRHFRCMKDAILAQLKISCELLGEKDVMAASGLSKGETPRLRLLDQSLRQQRALHQMGMMEPEAWRPQRGLPERSVNILRAWLFEHFLHPYPSDADKHLLSRQTGLSRNQVSNWFINARVRLWKPMVEEMYQQDAKEEDAAASSEDRETNPQNHQKNSISAQTPRSSTPPGSQRSQINAQENDPSLDTINYRNCFSGTQAITQATTTAPTTTTTTISQRFPTTHEAGMHQRTVAADDTWCRGSVFGGEYGTTDAASLGTPAGDVSLTLGLRHAGNMPDKGRLSLRDFGAC</sequence>
<keyword evidence="3" id="KW-0805">Transcription regulation</keyword>
<dbReference type="SUPFAM" id="SSF46689">
    <property type="entry name" value="Homeodomain-like"/>
    <property type="match status" value="1"/>
</dbReference>
<protein>
    <recommendedName>
        <fullName evidence="10">Homeobox domain-containing protein</fullName>
    </recommendedName>
</protein>
<evidence type="ECO:0000256" key="2">
    <source>
        <dbReference type="ARBA" id="ARBA00006454"/>
    </source>
</evidence>
<dbReference type="EMBL" id="JARBHA010000018">
    <property type="protein sequence ID" value="KAJ9674627.1"/>
    <property type="molecule type" value="Genomic_DNA"/>
</dbReference>
<evidence type="ECO:0000313" key="12">
    <source>
        <dbReference type="Proteomes" id="UP001168098"/>
    </source>
</evidence>
<reference evidence="11 12" key="1">
    <citation type="journal article" date="2023" name="BMC Biotechnol.">
        <title>Vitis rotundifolia cv Carlos genome sequencing.</title>
        <authorList>
            <person name="Huff M."/>
            <person name="Hulse-Kemp A."/>
            <person name="Scheffler B."/>
            <person name="Youngblood R."/>
            <person name="Simpson S."/>
            <person name="Babiker E."/>
            <person name="Staton M."/>
        </authorList>
    </citation>
    <scope>NUCLEOTIDE SEQUENCE [LARGE SCALE GENOMIC DNA]</scope>
    <source>
        <tissue evidence="11">Leaf</tissue>
    </source>
</reference>
<dbReference type="SMART" id="SM00389">
    <property type="entry name" value="HOX"/>
    <property type="match status" value="1"/>
</dbReference>
<dbReference type="InterPro" id="IPR006563">
    <property type="entry name" value="POX_dom"/>
</dbReference>
<keyword evidence="6" id="KW-0804">Transcription</keyword>
<keyword evidence="7 8" id="KW-0539">Nucleus</keyword>
<dbReference type="InterPro" id="IPR001356">
    <property type="entry name" value="HD"/>
</dbReference>
<dbReference type="SMART" id="SM00574">
    <property type="entry name" value="POX"/>
    <property type="match status" value="1"/>
</dbReference>
<dbReference type="CDD" id="cd00086">
    <property type="entry name" value="homeodomain"/>
    <property type="match status" value="1"/>
</dbReference>
<dbReference type="Pfam" id="PF05920">
    <property type="entry name" value="Homeobox_KN"/>
    <property type="match status" value="1"/>
</dbReference>
<comment type="caution">
    <text evidence="11">The sequence shown here is derived from an EMBL/GenBank/DDBJ whole genome shotgun (WGS) entry which is preliminary data.</text>
</comment>
<dbReference type="InterPro" id="IPR050224">
    <property type="entry name" value="TALE_homeobox"/>
</dbReference>
<gene>
    <name evidence="11" type="ORF">PVL29_023889</name>
</gene>
<organism evidence="11 12">
    <name type="scientific">Vitis rotundifolia</name>
    <name type="common">Muscadine grape</name>
    <dbReference type="NCBI Taxonomy" id="103349"/>
    <lineage>
        <taxon>Eukaryota</taxon>
        <taxon>Viridiplantae</taxon>
        <taxon>Streptophyta</taxon>
        <taxon>Embryophyta</taxon>
        <taxon>Tracheophyta</taxon>
        <taxon>Spermatophyta</taxon>
        <taxon>Magnoliopsida</taxon>
        <taxon>eudicotyledons</taxon>
        <taxon>Gunneridae</taxon>
        <taxon>Pentapetalae</taxon>
        <taxon>rosids</taxon>
        <taxon>Vitales</taxon>
        <taxon>Vitaceae</taxon>
        <taxon>Viteae</taxon>
        <taxon>Vitis</taxon>
    </lineage>
</organism>
<feature type="DNA-binding region" description="Homeobox" evidence="8">
    <location>
        <begin position="451"/>
        <end position="513"/>
    </location>
</feature>
<comment type="similarity">
    <text evidence="2">Belongs to the TALE/BELL homeobox family.</text>
</comment>
<evidence type="ECO:0000313" key="11">
    <source>
        <dbReference type="EMBL" id="KAJ9674627.1"/>
    </source>
</evidence>
<evidence type="ECO:0000256" key="5">
    <source>
        <dbReference type="ARBA" id="ARBA00023155"/>
    </source>
</evidence>
<evidence type="ECO:0000256" key="4">
    <source>
        <dbReference type="ARBA" id="ARBA00023125"/>
    </source>
</evidence>
<evidence type="ECO:0000256" key="7">
    <source>
        <dbReference type="ARBA" id="ARBA00023242"/>
    </source>
</evidence>
<keyword evidence="5 8" id="KW-0371">Homeobox</keyword>
<evidence type="ECO:0000259" key="10">
    <source>
        <dbReference type="PROSITE" id="PS50071"/>
    </source>
</evidence>
<dbReference type="Pfam" id="PF07526">
    <property type="entry name" value="POX"/>
    <property type="match status" value="1"/>
</dbReference>
<evidence type="ECO:0000256" key="1">
    <source>
        <dbReference type="ARBA" id="ARBA00004123"/>
    </source>
</evidence>
<dbReference type="GO" id="GO:0005634">
    <property type="term" value="C:nucleus"/>
    <property type="evidence" value="ECO:0007669"/>
    <property type="project" value="UniProtKB-SubCell"/>
</dbReference>
<comment type="subcellular location">
    <subcellularLocation>
        <location evidence="1 8">Nucleus</location>
    </subcellularLocation>
</comment>
<feature type="compositionally biased region" description="Basic and acidic residues" evidence="9">
    <location>
        <begin position="521"/>
        <end position="536"/>
    </location>
</feature>
<dbReference type="Gene3D" id="1.10.10.60">
    <property type="entry name" value="Homeodomain-like"/>
    <property type="match status" value="1"/>
</dbReference>
<dbReference type="GO" id="GO:0006355">
    <property type="term" value="P:regulation of DNA-templated transcription"/>
    <property type="evidence" value="ECO:0007669"/>
    <property type="project" value="InterPro"/>
</dbReference>